<sequence>MYNFCINSPYYQMVEKNISREKEVPAKEDMHAEEDVKKIEGACNSLSNDVCSYENPTGIEICKNILYMYKFLDKVQRSRNPSSTITNEDLEFLNYWLNVKLKNGNGNASICINEFYKAIKSEEDYFKSRNINFENHLHVIDTNKLENMELLCKLYDNARNILNMMKSEVYSDEKKKSCSYYTEDCNTIYRNAMDKCLNGNADFYEALKDFKINYVAIEKETEDVSKCKSSQYFHLPEYDPVLERKQRNIMAGKILSAPLILSFVIPLLYKYTPLGPFLRTKINIVKNRWINSDEYGSELSPLSTDIEDNISNDGEYNIGYYSATN</sequence>
<keyword evidence="2" id="KW-1185">Reference proteome</keyword>
<dbReference type="AlphaFoldDB" id="A0A1D3JE58"/>
<evidence type="ECO:0000313" key="2">
    <source>
        <dbReference type="Proteomes" id="UP000242942"/>
    </source>
</evidence>
<reference evidence="1 2" key="1">
    <citation type="submission" date="2016-06" db="EMBL/GenBank/DDBJ databases">
        <authorList>
            <consortium name="Pathogen Informatics"/>
        </authorList>
    </citation>
    <scope>NUCLEOTIDE SEQUENCE [LARGE SCALE GENOMIC DNA]</scope>
    <source>
        <strain evidence="1">PocGH01</strain>
    </source>
</reference>
<protein>
    <submittedName>
        <fullName evidence="1">PIR protein</fullName>
    </submittedName>
</protein>
<evidence type="ECO:0000313" key="1">
    <source>
        <dbReference type="EMBL" id="SBT84119.1"/>
    </source>
</evidence>
<dbReference type="VEuPathDB" id="PlasmoDB:PocGH01_00173800"/>
<dbReference type="VEuPathDB" id="PlasmoDB:POWCR01_000086400"/>
<name>A0A1D3JE58_PLAOA</name>
<accession>A0A1D3JE58</accession>
<dbReference type="EMBL" id="FLRI01000326">
    <property type="protein sequence ID" value="SBT84119.1"/>
    <property type="molecule type" value="Genomic_DNA"/>
</dbReference>
<gene>
    <name evidence="1" type="primary">PocGH01_00173800</name>
    <name evidence="1" type="ORF">POCGH01_00173800</name>
</gene>
<organism evidence="1 2">
    <name type="scientific">Plasmodium ovale</name>
    <name type="common">malaria parasite P. ovale</name>
    <dbReference type="NCBI Taxonomy" id="36330"/>
    <lineage>
        <taxon>Eukaryota</taxon>
        <taxon>Sar</taxon>
        <taxon>Alveolata</taxon>
        <taxon>Apicomplexa</taxon>
        <taxon>Aconoidasida</taxon>
        <taxon>Haemosporida</taxon>
        <taxon>Plasmodiidae</taxon>
        <taxon>Plasmodium</taxon>
        <taxon>Plasmodium (Plasmodium)</taxon>
    </lineage>
</organism>
<dbReference type="OrthoDB" id="387321at2759"/>
<proteinExistence type="predicted"/>
<dbReference type="Proteomes" id="UP000242942">
    <property type="component" value="Unassembled WGS sequence"/>
</dbReference>